<dbReference type="AlphaFoldDB" id="A0A1M6RG58"/>
<reference evidence="10" key="1">
    <citation type="submission" date="2016-11" db="EMBL/GenBank/DDBJ databases">
        <authorList>
            <person name="Varghese N."/>
            <person name="Submissions S."/>
        </authorList>
    </citation>
    <scope>NUCLEOTIDE SEQUENCE [LARGE SCALE GENOMIC DNA]</scope>
    <source>
        <strain evidence="10">USBA-503</strain>
    </source>
</reference>
<evidence type="ECO:0000256" key="5">
    <source>
        <dbReference type="HAMAP-Rule" id="MF_01114"/>
    </source>
</evidence>
<dbReference type="HAMAP" id="MF_01114">
    <property type="entry name" value="RecX"/>
    <property type="match status" value="1"/>
</dbReference>
<organism evidence="9 10">
    <name type="scientific">Alicyclobacillus tolerans</name>
    <dbReference type="NCBI Taxonomy" id="90970"/>
    <lineage>
        <taxon>Bacteria</taxon>
        <taxon>Bacillati</taxon>
        <taxon>Bacillota</taxon>
        <taxon>Bacilli</taxon>
        <taxon>Bacillales</taxon>
        <taxon>Alicyclobacillaceae</taxon>
        <taxon>Alicyclobacillus</taxon>
    </lineage>
</organism>
<dbReference type="Proteomes" id="UP000184016">
    <property type="component" value="Unassembled WGS sequence"/>
</dbReference>
<evidence type="ECO:0000259" key="8">
    <source>
        <dbReference type="Pfam" id="PF21982"/>
    </source>
</evidence>
<gene>
    <name evidence="5" type="primary">recX</name>
    <name evidence="9" type="ORF">SAMN05443507_1123</name>
</gene>
<dbReference type="Pfam" id="PF02631">
    <property type="entry name" value="RecX_HTH2"/>
    <property type="match status" value="1"/>
</dbReference>
<evidence type="ECO:0000313" key="9">
    <source>
        <dbReference type="EMBL" id="SHK31461.1"/>
    </source>
</evidence>
<keyword evidence="4 5" id="KW-0963">Cytoplasm</keyword>
<evidence type="ECO:0000259" key="7">
    <source>
        <dbReference type="Pfam" id="PF21981"/>
    </source>
</evidence>
<evidence type="ECO:0000256" key="2">
    <source>
        <dbReference type="ARBA" id="ARBA00009695"/>
    </source>
</evidence>
<protein>
    <recommendedName>
        <fullName evidence="3 5">Regulatory protein RecX</fullName>
    </recommendedName>
</protein>
<feature type="domain" description="RecX third three-helical" evidence="7">
    <location>
        <begin position="155"/>
        <end position="200"/>
    </location>
</feature>
<evidence type="ECO:0000256" key="1">
    <source>
        <dbReference type="ARBA" id="ARBA00004496"/>
    </source>
</evidence>
<accession>A0A1M6RG58</accession>
<dbReference type="InterPro" id="IPR053924">
    <property type="entry name" value="RecX_HTH_2nd"/>
</dbReference>
<evidence type="ECO:0000256" key="3">
    <source>
        <dbReference type="ARBA" id="ARBA00018111"/>
    </source>
</evidence>
<dbReference type="Pfam" id="PF21981">
    <property type="entry name" value="RecX_HTH3"/>
    <property type="match status" value="1"/>
</dbReference>
<dbReference type="GO" id="GO:0005737">
    <property type="term" value="C:cytoplasm"/>
    <property type="evidence" value="ECO:0007669"/>
    <property type="project" value="UniProtKB-SubCell"/>
</dbReference>
<comment type="similarity">
    <text evidence="2 5">Belongs to the RecX family.</text>
</comment>
<dbReference type="RefSeq" id="WP_072874065.1">
    <property type="nucleotide sequence ID" value="NZ_FRAF01000012.1"/>
</dbReference>
<dbReference type="Pfam" id="PF21982">
    <property type="entry name" value="RecX_HTH1"/>
    <property type="match status" value="1"/>
</dbReference>
<dbReference type="PANTHER" id="PTHR33602:SF1">
    <property type="entry name" value="REGULATORY PROTEIN RECX FAMILY PROTEIN"/>
    <property type="match status" value="1"/>
</dbReference>
<comment type="function">
    <text evidence="5">Modulates RecA activity.</text>
</comment>
<dbReference type="Gene3D" id="1.10.10.10">
    <property type="entry name" value="Winged helix-like DNA-binding domain superfamily/Winged helix DNA-binding domain"/>
    <property type="match status" value="3"/>
</dbReference>
<evidence type="ECO:0000259" key="6">
    <source>
        <dbReference type="Pfam" id="PF02631"/>
    </source>
</evidence>
<dbReference type="InterPro" id="IPR053926">
    <property type="entry name" value="RecX_HTH_1st"/>
</dbReference>
<dbReference type="GO" id="GO:0006282">
    <property type="term" value="P:regulation of DNA repair"/>
    <property type="evidence" value="ECO:0007669"/>
    <property type="project" value="UniProtKB-UniRule"/>
</dbReference>
<dbReference type="InterPro" id="IPR036388">
    <property type="entry name" value="WH-like_DNA-bd_sf"/>
</dbReference>
<comment type="subcellular location">
    <subcellularLocation>
        <location evidence="1 5">Cytoplasm</location>
    </subcellularLocation>
</comment>
<feature type="domain" description="RecX first three-helical" evidence="8">
    <location>
        <begin position="69"/>
        <end position="103"/>
    </location>
</feature>
<keyword evidence="10" id="KW-1185">Reference proteome</keyword>
<dbReference type="EMBL" id="FRAF01000012">
    <property type="protein sequence ID" value="SHK31461.1"/>
    <property type="molecule type" value="Genomic_DNA"/>
</dbReference>
<proteinExistence type="inferred from homology"/>
<dbReference type="InterPro" id="IPR003783">
    <property type="entry name" value="Regulatory_RecX"/>
</dbReference>
<dbReference type="PANTHER" id="PTHR33602">
    <property type="entry name" value="REGULATORY PROTEIN RECX FAMILY PROTEIN"/>
    <property type="match status" value="1"/>
</dbReference>
<dbReference type="STRING" id="1830138.SAMN05443507_1123"/>
<evidence type="ECO:0000256" key="4">
    <source>
        <dbReference type="ARBA" id="ARBA00022490"/>
    </source>
</evidence>
<feature type="domain" description="RecX second three-helical" evidence="6">
    <location>
        <begin position="112"/>
        <end position="146"/>
    </location>
</feature>
<name>A0A1M6RG58_9BACL</name>
<dbReference type="InterPro" id="IPR053925">
    <property type="entry name" value="RecX_HTH_3rd"/>
</dbReference>
<sequence length="212" mass="25073">MRIEEKESMVVSVRPEDSDLVSILLDDGTALTVAVHIVSDYHLYSGKRLSAEDRARLQEHAAFSKIWKSALRYLRYQMRTVFQTQRYLQEKGYPEEQIQQVLKVLQDRKFLDDRRYASMYAEQHQSQQSRAYIMMKLKQRGIQSGVLDTVCSDWDEEAAAKLLVEKYLRKKSKDHSQDLKRKLIQYLQRKGFSYDIAKRVAFLDNDWDEPII</sequence>
<evidence type="ECO:0000313" key="10">
    <source>
        <dbReference type="Proteomes" id="UP000184016"/>
    </source>
</evidence>
<dbReference type="OrthoDB" id="5421057at2"/>